<evidence type="ECO:0000256" key="1">
    <source>
        <dbReference type="ARBA" id="ARBA00022676"/>
    </source>
</evidence>
<accession>A0A9J7AQP2</accession>
<evidence type="ECO:0000313" key="6">
    <source>
        <dbReference type="Proteomes" id="UP001060336"/>
    </source>
</evidence>
<evidence type="ECO:0000313" key="5">
    <source>
        <dbReference type="EMBL" id="UUX49202.1"/>
    </source>
</evidence>
<dbReference type="RefSeq" id="WP_257767735.1">
    <property type="nucleotide sequence ID" value="NZ_CP102480.1"/>
</dbReference>
<reference evidence="5" key="1">
    <citation type="submission" date="2022-08" db="EMBL/GenBank/DDBJ databases">
        <title>Nisaea acidiphila sp. nov., isolated from a marine algal debris and emended description of the genus Nisaea Urios et al. 2008.</title>
        <authorList>
            <person name="Kwon K."/>
        </authorList>
    </citation>
    <scope>NUCLEOTIDE SEQUENCE</scope>
    <source>
        <strain evidence="5">MEBiC11861</strain>
    </source>
</reference>
<dbReference type="Pfam" id="PF00534">
    <property type="entry name" value="Glycos_transf_1"/>
    <property type="match status" value="1"/>
</dbReference>
<dbReference type="PANTHER" id="PTHR12526:SF510">
    <property type="entry name" value="D-INOSITOL 3-PHOSPHATE GLYCOSYLTRANSFERASE"/>
    <property type="match status" value="1"/>
</dbReference>
<keyword evidence="6" id="KW-1185">Reference proteome</keyword>
<evidence type="ECO:0000256" key="2">
    <source>
        <dbReference type="ARBA" id="ARBA00022679"/>
    </source>
</evidence>
<dbReference type="InterPro" id="IPR028098">
    <property type="entry name" value="Glyco_trans_4-like_N"/>
</dbReference>
<dbReference type="GO" id="GO:0016757">
    <property type="term" value="F:glycosyltransferase activity"/>
    <property type="evidence" value="ECO:0007669"/>
    <property type="project" value="UniProtKB-KW"/>
</dbReference>
<sequence>MRQARLQQPDAPVHFILPGPIGTLTGGFIYDREMADGLREAGRLGAVHELAGDFPRAAPYDVAAGAAILSGLPDRALCVIDGLALSALGQAVAQHAPRLDVVAMIHHPLADETGLSTREQEAFFQAEKAVLGEVARIVVSSAQTARRLREFGVNPSAVHVVEPGISGWARNGNWSGGTERPLRVLSVGTLTLRKGHDIALTALAECRNLDWTLDLVGAARDAAHTSALKRLAAELGLEERVTFHGERDEAALAELHQSAGLFLSASHHEGFGMALADAVAFGLPVVTTEEAAVSDAVREAAELVPAGEKEALAHVLRAHLESDKSRFDLAARSRRAAPRLSDWTRARAAFQRAVDGVTLQ</sequence>
<evidence type="ECO:0000259" key="3">
    <source>
        <dbReference type="Pfam" id="PF00534"/>
    </source>
</evidence>
<dbReference type="InterPro" id="IPR001296">
    <property type="entry name" value="Glyco_trans_1"/>
</dbReference>
<dbReference type="Proteomes" id="UP001060336">
    <property type="component" value="Chromosome"/>
</dbReference>
<organism evidence="5 6">
    <name type="scientific">Nisaea acidiphila</name>
    <dbReference type="NCBI Taxonomy" id="1862145"/>
    <lineage>
        <taxon>Bacteria</taxon>
        <taxon>Pseudomonadati</taxon>
        <taxon>Pseudomonadota</taxon>
        <taxon>Alphaproteobacteria</taxon>
        <taxon>Rhodospirillales</taxon>
        <taxon>Thalassobaculaceae</taxon>
        <taxon>Nisaea</taxon>
    </lineage>
</organism>
<dbReference type="CDD" id="cd03801">
    <property type="entry name" value="GT4_PimA-like"/>
    <property type="match status" value="1"/>
</dbReference>
<feature type="domain" description="Glycosyl transferase family 1" evidence="3">
    <location>
        <begin position="179"/>
        <end position="334"/>
    </location>
</feature>
<keyword evidence="2" id="KW-0808">Transferase</keyword>
<gene>
    <name evidence="5" type="ORF">NUH88_17570</name>
</gene>
<name>A0A9J7AQP2_9PROT</name>
<proteinExistence type="predicted"/>
<dbReference type="SUPFAM" id="SSF53756">
    <property type="entry name" value="UDP-Glycosyltransferase/glycogen phosphorylase"/>
    <property type="match status" value="1"/>
</dbReference>
<dbReference type="Pfam" id="PF13439">
    <property type="entry name" value="Glyco_transf_4"/>
    <property type="match status" value="1"/>
</dbReference>
<protein>
    <submittedName>
        <fullName evidence="5">Glycosyltransferase family 4 protein</fullName>
    </submittedName>
</protein>
<feature type="domain" description="Glycosyltransferase subfamily 4-like N-terminal" evidence="4">
    <location>
        <begin position="87"/>
        <end position="165"/>
    </location>
</feature>
<dbReference type="KEGG" id="naci:NUH88_17570"/>
<dbReference type="AlphaFoldDB" id="A0A9J7AQP2"/>
<evidence type="ECO:0000259" key="4">
    <source>
        <dbReference type="Pfam" id="PF13439"/>
    </source>
</evidence>
<dbReference type="PANTHER" id="PTHR12526">
    <property type="entry name" value="GLYCOSYLTRANSFERASE"/>
    <property type="match status" value="1"/>
</dbReference>
<keyword evidence="1" id="KW-0328">Glycosyltransferase</keyword>
<dbReference type="Gene3D" id="3.40.50.2000">
    <property type="entry name" value="Glycogen Phosphorylase B"/>
    <property type="match status" value="2"/>
</dbReference>
<dbReference type="EMBL" id="CP102480">
    <property type="protein sequence ID" value="UUX49202.1"/>
    <property type="molecule type" value="Genomic_DNA"/>
</dbReference>